<evidence type="ECO:0000256" key="1">
    <source>
        <dbReference type="SAM" id="SignalP"/>
    </source>
</evidence>
<evidence type="ECO:0000313" key="3">
    <source>
        <dbReference type="Proteomes" id="UP001500101"/>
    </source>
</evidence>
<accession>A0ABP7YM62</accession>
<evidence type="ECO:0000313" key="2">
    <source>
        <dbReference type="EMBL" id="GAA4138187.1"/>
    </source>
</evidence>
<reference evidence="3" key="1">
    <citation type="journal article" date="2019" name="Int. J. Syst. Evol. Microbiol.">
        <title>The Global Catalogue of Microorganisms (GCM) 10K type strain sequencing project: providing services to taxonomists for standard genome sequencing and annotation.</title>
        <authorList>
            <consortium name="The Broad Institute Genomics Platform"/>
            <consortium name="The Broad Institute Genome Sequencing Center for Infectious Disease"/>
            <person name="Wu L."/>
            <person name="Ma J."/>
        </authorList>
    </citation>
    <scope>NUCLEOTIDE SEQUENCE [LARGE SCALE GENOMIC DNA]</scope>
    <source>
        <strain evidence="3">JCM 16704</strain>
    </source>
</reference>
<proteinExistence type="predicted"/>
<name>A0ABP7YM62_9SPHI</name>
<sequence length="124" mass="13982">MRIIVLSILGFFLAFSSCQKDDETIVNKDGDIFYVKYEISGNGTYGRFSNWSVTTPNRLYVNTGYQTRYWMQTYGPVNKGFNCEVKIDNYISGSPSINILVSKNNEPFAIVLTTSGKSASYIVQ</sequence>
<feature type="chain" id="PRO_5045943724" evidence="1">
    <location>
        <begin position="21"/>
        <end position="124"/>
    </location>
</feature>
<keyword evidence="1" id="KW-0732">Signal</keyword>
<keyword evidence="3" id="KW-1185">Reference proteome</keyword>
<organism evidence="2 3">
    <name type="scientific">Sphingobacterium kyonggiense</name>
    <dbReference type="NCBI Taxonomy" id="714075"/>
    <lineage>
        <taxon>Bacteria</taxon>
        <taxon>Pseudomonadati</taxon>
        <taxon>Bacteroidota</taxon>
        <taxon>Sphingobacteriia</taxon>
        <taxon>Sphingobacteriales</taxon>
        <taxon>Sphingobacteriaceae</taxon>
        <taxon>Sphingobacterium</taxon>
    </lineage>
</organism>
<dbReference type="EMBL" id="BAAAZI010000006">
    <property type="protein sequence ID" value="GAA4138187.1"/>
    <property type="molecule type" value="Genomic_DNA"/>
</dbReference>
<dbReference type="RefSeq" id="WP_344674013.1">
    <property type="nucleotide sequence ID" value="NZ_BAAAZI010000006.1"/>
</dbReference>
<dbReference type="Proteomes" id="UP001500101">
    <property type="component" value="Unassembled WGS sequence"/>
</dbReference>
<feature type="signal peptide" evidence="1">
    <location>
        <begin position="1"/>
        <end position="20"/>
    </location>
</feature>
<gene>
    <name evidence="2" type="ORF">GCM10022216_15090</name>
</gene>
<protein>
    <submittedName>
        <fullName evidence="2">Uncharacterized protein</fullName>
    </submittedName>
</protein>
<dbReference type="PROSITE" id="PS51257">
    <property type="entry name" value="PROKAR_LIPOPROTEIN"/>
    <property type="match status" value="1"/>
</dbReference>
<comment type="caution">
    <text evidence="2">The sequence shown here is derived from an EMBL/GenBank/DDBJ whole genome shotgun (WGS) entry which is preliminary data.</text>
</comment>